<dbReference type="OrthoDB" id="10003767at2759"/>
<evidence type="ECO:0000313" key="3">
    <source>
        <dbReference type="Proteomes" id="UP000287166"/>
    </source>
</evidence>
<dbReference type="Gene3D" id="3.90.1200.10">
    <property type="match status" value="1"/>
</dbReference>
<dbReference type="Proteomes" id="UP000287166">
    <property type="component" value="Unassembled WGS sequence"/>
</dbReference>
<dbReference type="RefSeq" id="XP_027616567.1">
    <property type="nucleotide sequence ID" value="XM_027760766.1"/>
</dbReference>
<feature type="domain" description="Aminoglycoside phosphotransferase" evidence="1">
    <location>
        <begin position="72"/>
        <end position="305"/>
    </location>
</feature>
<accession>A0A401GV86</accession>
<dbReference type="EMBL" id="BFAD01000008">
    <property type="protein sequence ID" value="GBE85654.1"/>
    <property type="molecule type" value="Genomic_DNA"/>
</dbReference>
<dbReference type="InterPro" id="IPR051678">
    <property type="entry name" value="AGP_Transferase"/>
</dbReference>
<dbReference type="SUPFAM" id="SSF56112">
    <property type="entry name" value="Protein kinase-like (PK-like)"/>
    <property type="match status" value="1"/>
</dbReference>
<evidence type="ECO:0000259" key="1">
    <source>
        <dbReference type="Pfam" id="PF01636"/>
    </source>
</evidence>
<name>A0A401GV86_9APHY</name>
<reference evidence="2 3" key="1">
    <citation type="journal article" date="2018" name="Sci. Rep.">
        <title>Genome sequence of the cauliflower mushroom Sparassis crispa (Hanabiratake) and its association with beneficial usage.</title>
        <authorList>
            <person name="Kiyama R."/>
            <person name="Furutani Y."/>
            <person name="Kawaguchi K."/>
            <person name="Nakanishi T."/>
        </authorList>
    </citation>
    <scope>NUCLEOTIDE SEQUENCE [LARGE SCALE GENOMIC DNA]</scope>
</reference>
<protein>
    <recommendedName>
        <fullName evidence="1">Aminoglycoside phosphotransferase domain-containing protein</fullName>
    </recommendedName>
</protein>
<dbReference type="InterPro" id="IPR011009">
    <property type="entry name" value="Kinase-like_dom_sf"/>
</dbReference>
<dbReference type="Pfam" id="PF01636">
    <property type="entry name" value="APH"/>
    <property type="match status" value="1"/>
</dbReference>
<proteinExistence type="predicted"/>
<dbReference type="InParanoid" id="A0A401GV86"/>
<gene>
    <name evidence="2" type="ORF">SCP_0801740</name>
</gene>
<dbReference type="PANTHER" id="PTHR21310:SF15">
    <property type="entry name" value="AMINOGLYCOSIDE PHOSPHOTRANSFERASE DOMAIN-CONTAINING PROTEIN"/>
    <property type="match status" value="1"/>
</dbReference>
<dbReference type="InterPro" id="IPR002575">
    <property type="entry name" value="Aminoglycoside_PTrfase"/>
</dbReference>
<organism evidence="2 3">
    <name type="scientific">Sparassis crispa</name>
    <dbReference type="NCBI Taxonomy" id="139825"/>
    <lineage>
        <taxon>Eukaryota</taxon>
        <taxon>Fungi</taxon>
        <taxon>Dikarya</taxon>
        <taxon>Basidiomycota</taxon>
        <taxon>Agaricomycotina</taxon>
        <taxon>Agaricomycetes</taxon>
        <taxon>Polyporales</taxon>
        <taxon>Sparassidaceae</taxon>
        <taxon>Sparassis</taxon>
    </lineage>
</organism>
<keyword evidence="3" id="KW-1185">Reference proteome</keyword>
<evidence type="ECO:0000313" key="2">
    <source>
        <dbReference type="EMBL" id="GBE85654.1"/>
    </source>
</evidence>
<dbReference type="GeneID" id="38782571"/>
<dbReference type="AlphaFoldDB" id="A0A401GV86"/>
<comment type="caution">
    <text evidence="2">The sequence shown here is derived from an EMBL/GenBank/DDBJ whole genome shotgun (WGS) entry which is preliminary data.</text>
</comment>
<dbReference type="PANTHER" id="PTHR21310">
    <property type="entry name" value="AMINOGLYCOSIDE PHOSPHOTRANSFERASE-RELATED-RELATED"/>
    <property type="match status" value="1"/>
</dbReference>
<sequence length="488" mass="55729">MPDEPEHTSIPSSKCSNSLERRVEDTVNAINWDALSAITCKLHQVQSAEWRDPLWGGYNVVRFLHLDNADKTVIVARVPHRPSNGYTTEHSRALSNRISSEVATMEYVATYTRIPIPRILHFSAEVDPLVGSPYILMSKVDGVPLNTLWDGMTDDHREIVLRQVIDILLELSTHRFDRIGALFKRNGVGKDAWCVQSASSFASPEDRNASSAMTSTYSSGAEYWMHYATTTLQRIRDNDFGDRAKEYFYAQAWFIRSLIPHLYDPSLDCAGFPLCPGDFHSQNIMVTYVDSKPVISAVIDWEFSTTQSVVSFACYPLFIVDHPFWDDDHPLRLRNVQDQATFDRLLREAEQNANPGGSLLLSCLFSNCLGVYLFEQAIQFPGLIRDVIYPQLFEYIFGEVGKEEENFRGDYYYALMEKGILRKPTARFERETEVWSEAVKILGEDVVPSDLNRDRFRAMAQAHIDRFDVDGQVRQWLTAEDPNPISPR</sequence>